<evidence type="ECO:0008006" key="3">
    <source>
        <dbReference type="Google" id="ProtNLM"/>
    </source>
</evidence>
<evidence type="ECO:0000313" key="2">
    <source>
        <dbReference type="Proteomes" id="UP001345827"/>
    </source>
</evidence>
<evidence type="ECO:0000313" key="1">
    <source>
        <dbReference type="EMBL" id="KAK5532385.1"/>
    </source>
</evidence>
<dbReference type="AlphaFoldDB" id="A0AAV9Q3E6"/>
<gene>
    <name evidence="1" type="ORF">LTR25_007918</name>
</gene>
<protein>
    <recommendedName>
        <fullName evidence="3">F-box domain-containing protein</fullName>
    </recommendedName>
</protein>
<reference evidence="1 2" key="1">
    <citation type="submission" date="2023-06" db="EMBL/GenBank/DDBJ databases">
        <title>Black Yeasts Isolated from many extreme environments.</title>
        <authorList>
            <person name="Coleine C."/>
            <person name="Stajich J.E."/>
            <person name="Selbmann L."/>
        </authorList>
    </citation>
    <scope>NUCLEOTIDE SEQUENCE [LARGE SCALE GENOMIC DNA]</scope>
    <source>
        <strain evidence="1 2">CCFEE 5887</strain>
    </source>
</reference>
<accession>A0AAV9Q3E6</accession>
<dbReference type="EMBL" id="JAXLQG010000015">
    <property type="protein sequence ID" value="KAK5532385.1"/>
    <property type="molecule type" value="Genomic_DNA"/>
</dbReference>
<sequence length="522" mass="59802">MTMATSSPSKISLLTLPVEVSKEILRNLLLVERNRGLETAGGPLNWPYSHLARDTNQFRDWWRRFNKMAEPNNHTMDRNSELFWARGRTKNTITLDLAVLRVCKQLYEQGIKILLEENKFIAIFGEMGVFQEEMKWSKIWEPYWQWDAVNGCFVGASAGLPIEVKPVLSLLLDGEDYHEKWAKLVPAGDLPVVAAVMAQEQWRDIGAQFPFIVDLRIKSDAQPSDFGGNSKQEDIVDYLAPRLLVWIGESIRTVTVSFGRPDTVGSIQACVDLAESLISVTRVWRLLPRDKQTTLYLSKFMSYLQKIDQAIKDGNPDRALFTFLQLTDELQCFHWHPAIRPLLAARPDFDTFELTDSINAYWTIYSLACHRMAAMAASQTVPSNFIGPTSFLHWAIMRAEVPMIHFAHQKDWQLRTVLQIARLLIQAGSTRWELYDCVYTAADHFDLRQANARHPDGNSKFRDLKISLPSYKRLSLHPEEYRFPHPRHLTAGDIAGIDFLVGEWTEEVQTVYGETGMSLKQV</sequence>
<comment type="caution">
    <text evidence="1">The sequence shown here is derived from an EMBL/GenBank/DDBJ whole genome shotgun (WGS) entry which is preliminary data.</text>
</comment>
<name>A0AAV9Q3E6_9PEZI</name>
<dbReference type="Proteomes" id="UP001345827">
    <property type="component" value="Unassembled WGS sequence"/>
</dbReference>
<proteinExistence type="predicted"/>
<organism evidence="1 2">
    <name type="scientific">Vermiconidia calcicola</name>
    <dbReference type="NCBI Taxonomy" id="1690605"/>
    <lineage>
        <taxon>Eukaryota</taxon>
        <taxon>Fungi</taxon>
        <taxon>Dikarya</taxon>
        <taxon>Ascomycota</taxon>
        <taxon>Pezizomycotina</taxon>
        <taxon>Dothideomycetes</taxon>
        <taxon>Dothideomycetidae</taxon>
        <taxon>Mycosphaerellales</taxon>
        <taxon>Extremaceae</taxon>
        <taxon>Vermiconidia</taxon>
    </lineage>
</organism>
<keyword evidence="2" id="KW-1185">Reference proteome</keyword>